<evidence type="ECO:0000313" key="2">
    <source>
        <dbReference type="Proteomes" id="UP000626148"/>
    </source>
</evidence>
<dbReference type="AlphaFoldDB" id="A0A918KNN0"/>
<keyword evidence="2" id="KW-1185">Reference proteome</keyword>
<accession>A0A918KNN0</accession>
<dbReference type="PANTHER" id="PTHR31793:SF24">
    <property type="entry name" value="LONG-CHAIN ACYL-COA THIOESTERASE FADM"/>
    <property type="match status" value="1"/>
</dbReference>
<organism evidence="1 2">
    <name type="scientific">Saccharospirillum salsuginis</name>
    <dbReference type="NCBI Taxonomy" id="418750"/>
    <lineage>
        <taxon>Bacteria</taxon>
        <taxon>Pseudomonadati</taxon>
        <taxon>Pseudomonadota</taxon>
        <taxon>Gammaproteobacteria</taxon>
        <taxon>Oceanospirillales</taxon>
        <taxon>Saccharospirillaceae</taxon>
        <taxon>Saccharospirillum</taxon>
    </lineage>
</organism>
<gene>
    <name evidence="1" type="ORF">GCM10007392_40200</name>
</gene>
<dbReference type="Gene3D" id="3.10.129.10">
    <property type="entry name" value="Hotdog Thioesterase"/>
    <property type="match status" value="1"/>
</dbReference>
<dbReference type="InterPro" id="IPR050563">
    <property type="entry name" value="4-hydroxybenzoyl-CoA_TE"/>
</dbReference>
<dbReference type="CDD" id="cd00586">
    <property type="entry name" value="4HBT"/>
    <property type="match status" value="1"/>
</dbReference>
<dbReference type="PANTHER" id="PTHR31793">
    <property type="entry name" value="4-HYDROXYBENZOYL-COA THIOESTERASE FAMILY MEMBER"/>
    <property type="match status" value="1"/>
</dbReference>
<dbReference type="GO" id="GO:0047617">
    <property type="term" value="F:fatty acyl-CoA hydrolase activity"/>
    <property type="evidence" value="ECO:0007669"/>
    <property type="project" value="TreeGrafter"/>
</dbReference>
<reference evidence="1" key="1">
    <citation type="journal article" date="2014" name="Int. J. Syst. Evol. Microbiol.">
        <title>Complete genome sequence of Corynebacterium casei LMG S-19264T (=DSM 44701T), isolated from a smear-ripened cheese.</title>
        <authorList>
            <consortium name="US DOE Joint Genome Institute (JGI-PGF)"/>
            <person name="Walter F."/>
            <person name="Albersmeier A."/>
            <person name="Kalinowski J."/>
            <person name="Ruckert C."/>
        </authorList>
    </citation>
    <scope>NUCLEOTIDE SEQUENCE</scope>
    <source>
        <strain evidence="1">KCTC 22169</strain>
    </source>
</reference>
<proteinExistence type="predicted"/>
<protein>
    <submittedName>
        <fullName evidence="1">4-hydroxybenzoyl-CoA thioesterase</fullName>
    </submittedName>
</protein>
<reference evidence="1" key="2">
    <citation type="submission" date="2020-09" db="EMBL/GenBank/DDBJ databases">
        <authorList>
            <person name="Sun Q."/>
            <person name="Kim S."/>
        </authorList>
    </citation>
    <scope>NUCLEOTIDE SEQUENCE</scope>
    <source>
        <strain evidence="1">KCTC 22169</strain>
    </source>
</reference>
<dbReference type="Pfam" id="PF13279">
    <property type="entry name" value="4HBT_2"/>
    <property type="match status" value="1"/>
</dbReference>
<name>A0A918KNN0_9GAMM</name>
<sequence length="142" mass="16162">MIVTYRTQRKVRFQHCDPAAIVFFPRYFEMINSVVEDWFEDEVGASFNQLHMERRTGVPTARIATDFTAPSRLGDRLDFELTVDAVGGASLTITITATCAGELRLRSTSTLVYVDMNTGKPMPWPEDFRQRFEPEHNTGKPA</sequence>
<dbReference type="InterPro" id="IPR029069">
    <property type="entry name" value="HotDog_dom_sf"/>
</dbReference>
<dbReference type="Proteomes" id="UP000626148">
    <property type="component" value="Unassembled WGS sequence"/>
</dbReference>
<dbReference type="SUPFAM" id="SSF54637">
    <property type="entry name" value="Thioesterase/thiol ester dehydrase-isomerase"/>
    <property type="match status" value="1"/>
</dbReference>
<evidence type="ECO:0000313" key="1">
    <source>
        <dbReference type="EMBL" id="GGX68573.1"/>
    </source>
</evidence>
<comment type="caution">
    <text evidence="1">The sequence shown here is derived from an EMBL/GenBank/DDBJ whole genome shotgun (WGS) entry which is preliminary data.</text>
</comment>
<dbReference type="EMBL" id="BMXR01000012">
    <property type="protein sequence ID" value="GGX68573.1"/>
    <property type="molecule type" value="Genomic_DNA"/>
</dbReference>